<dbReference type="AlphaFoldDB" id="A0AA39YAN2"/>
<evidence type="ECO:0000313" key="2">
    <source>
        <dbReference type="EMBL" id="KAK0649126.1"/>
    </source>
</evidence>
<gene>
    <name evidence="2" type="ORF">B0T16DRAFT_126046</name>
</gene>
<proteinExistence type="predicted"/>
<name>A0AA39YAN2_9PEZI</name>
<protein>
    <submittedName>
        <fullName evidence="2">Uncharacterized protein</fullName>
    </submittedName>
</protein>
<dbReference type="Proteomes" id="UP001174936">
    <property type="component" value="Unassembled WGS sequence"/>
</dbReference>
<feature type="region of interest" description="Disordered" evidence="1">
    <location>
        <begin position="35"/>
        <end position="62"/>
    </location>
</feature>
<evidence type="ECO:0000256" key="1">
    <source>
        <dbReference type="SAM" id="MobiDB-lite"/>
    </source>
</evidence>
<dbReference type="EMBL" id="JAULSV010000003">
    <property type="protein sequence ID" value="KAK0649126.1"/>
    <property type="molecule type" value="Genomic_DNA"/>
</dbReference>
<accession>A0AA39YAN2</accession>
<comment type="caution">
    <text evidence="2">The sequence shown here is derived from an EMBL/GenBank/DDBJ whole genome shotgun (WGS) entry which is preliminary data.</text>
</comment>
<reference evidence="2" key="1">
    <citation type="submission" date="2023-06" db="EMBL/GenBank/DDBJ databases">
        <title>Genome-scale phylogeny and comparative genomics of the fungal order Sordariales.</title>
        <authorList>
            <consortium name="Lawrence Berkeley National Laboratory"/>
            <person name="Hensen N."/>
            <person name="Bonometti L."/>
            <person name="Westerberg I."/>
            <person name="Brannstrom I.O."/>
            <person name="Guillou S."/>
            <person name="Cros-Aarteil S."/>
            <person name="Calhoun S."/>
            <person name="Haridas S."/>
            <person name="Kuo A."/>
            <person name="Mondo S."/>
            <person name="Pangilinan J."/>
            <person name="Riley R."/>
            <person name="Labutti K."/>
            <person name="Andreopoulos B."/>
            <person name="Lipzen A."/>
            <person name="Chen C."/>
            <person name="Yanf M."/>
            <person name="Daum C."/>
            <person name="Ng V."/>
            <person name="Clum A."/>
            <person name="Steindorff A."/>
            <person name="Ohm R."/>
            <person name="Martin F."/>
            <person name="Silar P."/>
            <person name="Natvig D."/>
            <person name="Lalanne C."/>
            <person name="Gautier V."/>
            <person name="Ament-Velasquez S.L."/>
            <person name="Kruys A."/>
            <person name="Hutchinson M.I."/>
            <person name="Powell A.J."/>
            <person name="Barry K."/>
            <person name="Miller A.N."/>
            <person name="Grigoriev I.V."/>
            <person name="Debuchy R."/>
            <person name="Gladieux P."/>
            <person name="Thoren M.H."/>
            <person name="Johannesson H."/>
        </authorList>
    </citation>
    <scope>NUCLEOTIDE SEQUENCE</scope>
    <source>
        <strain evidence="2">SMH2532-1</strain>
    </source>
</reference>
<sequence length="181" mass="20015">MALCSCPSWAVVRQAPSYPCLGATCQVISQPRHFSRQNAQPPTRCPTNPASTPTAPGKGKKGDIANEQLRRASSTIADNSASSGVETQSCPTNPQLFVIIQFVALVPPDQRCRSRKSSESTPWPVRVAIADKVSRRNENLNKRPQLINAIFPPHQSITTRFGTARPRQTTYKRILPEFDQY</sequence>
<feature type="compositionally biased region" description="Polar residues" evidence="1">
    <location>
        <begin position="36"/>
        <end position="54"/>
    </location>
</feature>
<organism evidence="2 3">
    <name type="scientific">Cercophora newfieldiana</name>
    <dbReference type="NCBI Taxonomy" id="92897"/>
    <lineage>
        <taxon>Eukaryota</taxon>
        <taxon>Fungi</taxon>
        <taxon>Dikarya</taxon>
        <taxon>Ascomycota</taxon>
        <taxon>Pezizomycotina</taxon>
        <taxon>Sordariomycetes</taxon>
        <taxon>Sordariomycetidae</taxon>
        <taxon>Sordariales</taxon>
        <taxon>Lasiosphaeriaceae</taxon>
        <taxon>Cercophora</taxon>
    </lineage>
</organism>
<keyword evidence="3" id="KW-1185">Reference proteome</keyword>
<evidence type="ECO:0000313" key="3">
    <source>
        <dbReference type="Proteomes" id="UP001174936"/>
    </source>
</evidence>